<dbReference type="EMBL" id="AMCW01000134">
    <property type="protein sequence ID" value="EKK00079.1"/>
    <property type="molecule type" value="Genomic_DNA"/>
</dbReference>
<dbReference type="AlphaFoldDB" id="K5DB95"/>
<dbReference type="GO" id="GO:0004553">
    <property type="term" value="F:hydrolase activity, hydrolyzing O-glycosyl compounds"/>
    <property type="evidence" value="ECO:0007669"/>
    <property type="project" value="InterPro"/>
</dbReference>
<dbReference type="InterPro" id="IPR013320">
    <property type="entry name" value="ConA-like_dom_sf"/>
</dbReference>
<dbReference type="Gene3D" id="2.60.120.200">
    <property type="match status" value="1"/>
</dbReference>
<evidence type="ECO:0000313" key="4">
    <source>
        <dbReference type="EMBL" id="EKK00079.1"/>
    </source>
</evidence>
<comment type="caution">
    <text evidence="4">The sequence shown here is derived from an EMBL/GenBank/DDBJ whole genome shotgun (WGS) entry which is preliminary data.</text>
</comment>
<feature type="domain" description="GH16" evidence="3">
    <location>
        <begin position="151"/>
        <end position="391"/>
    </location>
</feature>
<protein>
    <submittedName>
        <fullName evidence="4">Lichenase</fullName>
    </submittedName>
</protein>
<reference evidence="4 5" key="1">
    <citation type="journal article" date="2013" name="Mar. Genomics">
        <title>Expression of sulfatases in Rhodopirellula baltica and the diversity of sulfatases in the genus Rhodopirellula.</title>
        <authorList>
            <person name="Wegner C.E."/>
            <person name="Richter-Heitmann T."/>
            <person name="Klindworth A."/>
            <person name="Klockow C."/>
            <person name="Richter M."/>
            <person name="Achstetter T."/>
            <person name="Glockner F.O."/>
            <person name="Harder J."/>
        </authorList>
    </citation>
    <scope>NUCLEOTIDE SEQUENCE [LARGE SCALE GENOMIC DNA]</scope>
    <source>
        <strain evidence="4 5">SH28</strain>
    </source>
</reference>
<name>K5DB95_RHOBT</name>
<evidence type="ECO:0000256" key="1">
    <source>
        <dbReference type="ARBA" id="ARBA00006865"/>
    </source>
</evidence>
<dbReference type="CDD" id="cd00413">
    <property type="entry name" value="Glyco_hydrolase_16"/>
    <property type="match status" value="1"/>
</dbReference>
<dbReference type="SUPFAM" id="SSF49899">
    <property type="entry name" value="Concanavalin A-like lectins/glucanases"/>
    <property type="match status" value="1"/>
</dbReference>
<proteinExistence type="inferred from homology"/>
<dbReference type="PROSITE" id="PS51762">
    <property type="entry name" value="GH16_2"/>
    <property type="match status" value="1"/>
</dbReference>
<gene>
    <name evidence="4" type="ORF">RBSH_04601</name>
</gene>
<dbReference type="PATRIC" id="fig|993517.3.peg.4997"/>
<dbReference type="GO" id="GO:0005975">
    <property type="term" value="P:carbohydrate metabolic process"/>
    <property type="evidence" value="ECO:0007669"/>
    <property type="project" value="InterPro"/>
</dbReference>
<sequence>MIQPPNLRSTDCRSTTFEPTANHSMRRCPLGTIVVAFSLLPTVVAEELPTINDKRASERFEFRLSYNVDFSHPDALKPEGGLLRREDMGVSNNAGQHRQGEGRRHAAWYDRYQEQTAMIENGVLIQRGYVADSNIDGFSSRDAGDSPRNFAYIDPDPNDAARGEVNFADFEIHTSWFDTFALKSVDGQQVPVERTDQLVAKEQFWGQPGKTDTESPNITFQPGTFFEIEINFEGMEALAHRHSFWLMPASEQSKAYDDDPANGLEIDIYEHEMVVEKESPEAEPRNNILLMKCIGGKTDPPSTFNELREDGKTSIEVPDINKGWHKIGLFWSKKALIWFVDGKAVVRDTKLIPTVPMYLILSREANTGAGLSSDHQNLRADGERIPIDAGLYGRNVATPKNRDLIRQGRDEVRVRSVRAWTIQPRT</sequence>
<organism evidence="4 5">
    <name type="scientific">Rhodopirellula baltica SH28</name>
    <dbReference type="NCBI Taxonomy" id="993517"/>
    <lineage>
        <taxon>Bacteria</taxon>
        <taxon>Pseudomonadati</taxon>
        <taxon>Planctomycetota</taxon>
        <taxon>Planctomycetia</taxon>
        <taxon>Pirellulales</taxon>
        <taxon>Pirellulaceae</taxon>
        <taxon>Rhodopirellula</taxon>
    </lineage>
</organism>
<evidence type="ECO:0000256" key="2">
    <source>
        <dbReference type="SAM" id="MobiDB-lite"/>
    </source>
</evidence>
<accession>K5DB95</accession>
<feature type="region of interest" description="Disordered" evidence="2">
    <location>
        <begin position="1"/>
        <end position="21"/>
    </location>
</feature>
<comment type="similarity">
    <text evidence="1">Belongs to the glycosyl hydrolase 16 family.</text>
</comment>
<dbReference type="Proteomes" id="UP000007993">
    <property type="component" value="Unassembled WGS sequence"/>
</dbReference>
<dbReference type="InterPro" id="IPR000757">
    <property type="entry name" value="Beta-glucanase-like"/>
</dbReference>
<evidence type="ECO:0000313" key="5">
    <source>
        <dbReference type="Proteomes" id="UP000007993"/>
    </source>
</evidence>
<evidence type="ECO:0000259" key="3">
    <source>
        <dbReference type="PROSITE" id="PS51762"/>
    </source>
</evidence>